<dbReference type="InterPro" id="IPR027417">
    <property type="entry name" value="P-loop_NTPase"/>
</dbReference>
<keyword evidence="4 7" id="KW-1133">Transmembrane helix</keyword>
<dbReference type="Gene3D" id="3.40.50.300">
    <property type="entry name" value="P-loop containing nucleotide triphosphate hydrolases"/>
    <property type="match status" value="2"/>
</dbReference>
<evidence type="ECO:0000256" key="6">
    <source>
        <dbReference type="SAM" id="MobiDB-lite"/>
    </source>
</evidence>
<sequence length="829" mass="91389">MKPKFGNFTRGSQIIEAFSMMFAAGLKPMLWVIVTLFSVSLGFLIWKNMEAADLYRVGMKGYSWFWDYLKLNPLKPVNVVGASGNPVQMSVGSVDEYPPVVASWGQLMSTLGAAALFTAFVALPVCFAYAWFSQWLGRNVLKRNHERGATIAELYQLKEEIAAFNSAARRAERREDFRRLFGPWWALKAPFASKKDCAELGLYEPYTVAGVSYPWRTEQTHMFSIGTTGTGKSTMMRDLLDQIRTRNKKAVVFDLTGTFIESFYDPERDVILNPFDERCPQWSIFNDCQSRAEFTSAAEALIPSDGGGAEPFWVQAARLLFVEACVALAQDGKTTNRALYEHLMTAALKEVNAMVGGSVASPLTDPQAARMAESIRATMNTNINAIQCLPHTGKPFSIKEWVMADKEHGSILFISARHVDLSTVKVLLTLWMDMTINAMMSGSPSPRDVKIWFLFDELGALHRLPAIEKGMQTARNYGGAFVLGVHTIAKLRDTYGDKIAETLGSLARTKLILSTADYTSAKWCSEQIGNGEWSEMEQGVSFGVSNVRDAITLTNKRQLEPLVLPDDISKLRDLNGWLVFPQKMPAAKVKLEYRHWPRIANGFIERPDLKEHLRVISNGPKGGDPNPLPADGGYGIVNRAIDFAKEQAAKIEAPGVLDTSPEALAKIDTSKTMVNGVITVVASKVVMGEATASPRSGGPVQLSLPVPYDAEKANDVTKDGRVSGADKSSAVDRPQSAAIGSEIRGKSDIERSRDDDGVIRPIEIKDQGDTPDNISLQGQQRPVTLSLEEDELKKTPGQREQTENLTQQEARSNFTAGKEPPEQDAELGR</sequence>
<organism evidence="9 10">
    <name type="scientific">Polymorphobacter multimanifer</name>
    <dbReference type="NCBI Taxonomy" id="1070431"/>
    <lineage>
        <taxon>Bacteria</taxon>
        <taxon>Pseudomonadati</taxon>
        <taxon>Pseudomonadota</taxon>
        <taxon>Alphaproteobacteria</taxon>
        <taxon>Sphingomonadales</taxon>
        <taxon>Sphingosinicellaceae</taxon>
        <taxon>Polymorphobacter</taxon>
    </lineage>
</organism>
<name>A0A841LC90_9SPHN</name>
<comment type="caution">
    <text evidence="9">The sequence shown here is derived from an EMBL/GenBank/DDBJ whole genome shotgun (WGS) entry which is preliminary data.</text>
</comment>
<dbReference type="Proteomes" id="UP000538147">
    <property type="component" value="Unassembled WGS sequence"/>
</dbReference>
<keyword evidence="10" id="KW-1185">Reference proteome</keyword>
<dbReference type="EMBL" id="JACIIV010000021">
    <property type="protein sequence ID" value="MBB6228603.1"/>
    <property type="molecule type" value="Genomic_DNA"/>
</dbReference>
<keyword evidence="3 7" id="KW-0812">Transmembrane</keyword>
<accession>A0A841LC90</accession>
<evidence type="ECO:0000256" key="2">
    <source>
        <dbReference type="ARBA" id="ARBA00022475"/>
    </source>
</evidence>
<feature type="compositionally biased region" description="Polar residues" evidence="6">
    <location>
        <begin position="803"/>
        <end position="815"/>
    </location>
</feature>
<dbReference type="PANTHER" id="PTHR37937:SF1">
    <property type="entry name" value="CONJUGATIVE TRANSFER: DNA TRANSPORT"/>
    <property type="match status" value="1"/>
</dbReference>
<feature type="transmembrane region" description="Helical" evidence="7">
    <location>
        <begin position="28"/>
        <end position="46"/>
    </location>
</feature>
<evidence type="ECO:0000256" key="4">
    <source>
        <dbReference type="ARBA" id="ARBA00022989"/>
    </source>
</evidence>
<dbReference type="SUPFAM" id="SSF52540">
    <property type="entry name" value="P-loop containing nucleoside triphosphate hydrolases"/>
    <property type="match status" value="1"/>
</dbReference>
<gene>
    <name evidence="9" type="ORF">FHS79_002793</name>
</gene>
<dbReference type="InterPro" id="IPR019476">
    <property type="entry name" value="T4SS_TraD_DNA-bd"/>
</dbReference>
<feature type="compositionally biased region" description="Polar residues" evidence="6">
    <location>
        <begin position="770"/>
        <end position="783"/>
    </location>
</feature>
<evidence type="ECO:0000256" key="5">
    <source>
        <dbReference type="ARBA" id="ARBA00023136"/>
    </source>
</evidence>
<dbReference type="GO" id="GO:0005886">
    <property type="term" value="C:plasma membrane"/>
    <property type="evidence" value="ECO:0007669"/>
    <property type="project" value="UniProtKB-SubCell"/>
</dbReference>
<evidence type="ECO:0000256" key="1">
    <source>
        <dbReference type="ARBA" id="ARBA00004651"/>
    </source>
</evidence>
<evidence type="ECO:0000256" key="7">
    <source>
        <dbReference type="SAM" id="Phobius"/>
    </source>
</evidence>
<comment type="subcellular location">
    <subcellularLocation>
        <location evidence="1">Cell membrane</location>
        <topology evidence="1">Multi-pass membrane protein</topology>
    </subcellularLocation>
</comment>
<protein>
    <submittedName>
        <fullName evidence="9">Type IV conjugative transfer system coupling protein TraD</fullName>
    </submittedName>
</protein>
<feature type="compositionally biased region" description="Basic and acidic residues" evidence="6">
    <location>
        <begin position="743"/>
        <end position="768"/>
    </location>
</feature>
<feature type="transmembrane region" description="Helical" evidence="7">
    <location>
        <begin position="111"/>
        <end position="132"/>
    </location>
</feature>
<dbReference type="CDD" id="cd01127">
    <property type="entry name" value="TrwB_TraG_TraD_VirD4"/>
    <property type="match status" value="1"/>
</dbReference>
<evidence type="ECO:0000313" key="10">
    <source>
        <dbReference type="Proteomes" id="UP000538147"/>
    </source>
</evidence>
<feature type="domain" description="Type IV secretion system coupling protein TraD DNA-binding" evidence="8">
    <location>
        <begin position="206"/>
        <end position="592"/>
    </location>
</feature>
<keyword evidence="5 7" id="KW-0472">Membrane</keyword>
<evidence type="ECO:0000256" key="3">
    <source>
        <dbReference type="ARBA" id="ARBA00022692"/>
    </source>
</evidence>
<evidence type="ECO:0000259" key="8">
    <source>
        <dbReference type="Pfam" id="PF10412"/>
    </source>
</evidence>
<dbReference type="InterPro" id="IPR051539">
    <property type="entry name" value="T4SS-coupling_protein"/>
</dbReference>
<proteinExistence type="predicted"/>
<feature type="region of interest" description="Disordered" evidence="6">
    <location>
        <begin position="711"/>
        <end position="829"/>
    </location>
</feature>
<dbReference type="RefSeq" id="WP_184201245.1">
    <property type="nucleotide sequence ID" value="NZ_BMOX01000004.1"/>
</dbReference>
<evidence type="ECO:0000313" key="9">
    <source>
        <dbReference type="EMBL" id="MBB6228603.1"/>
    </source>
</evidence>
<dbReference type="Pfam" id="PF10412">
    <property type="entry name" value="TrwB_AAD_bind"/>
    <property type="match status" value="1"/>
</dbReference>
<dbReference type="AlphaFoldDB" id="A0A841LC90"/>
<reference evidence="9 10" key="1">
    <citation type="submission" date="2020-08" db="EMBL/GenBank/DDBJ databases">
        <title>Genomic Encyclopedia of Type Strains, Phase IV (KMG-IV): sequencing the most valuable type-strain genomes for metagenomic binning, comparative biology and taxonomic classification.</title>
        <authorList>
            <person name="Goeker M."/>
        </authorList>
    </citation>
    <scope>NUCLEOTIDE SEQUENCE [LARGE SCALE GENOMIC DNA]</scope>
    <source>
        <strain evidence="9 10">DSM 102189</strain>
    </source>
</reference>
<keyword evidence="2" id="KW-1003">Cell membrane</keyword>
<feature type="compositionally biased region" description="Basic and acidic residues" evidence="6">
    <location>
        <begin position="711"/>
        <end position="721"/>
    </location>
</feature>
<dbReference type="PANTHER" id="PTHR37937">
    <property type="entry name" value="CONJUGATIVE TRANSFER: DNA TRANSPORT"/>
    <property type="match status" value="1"/>
</dbReference>